<accession>A0A378XZT2</accession>
<dbReference type="AlphaFoldDB" id="A0A378XZT2"/>
<evidence type="ECO:0000313" key="1">
    <source>
        <dbReference type="EMBL" id="SUA69801.1"/>
    </source>
</evidence>
<organism evidence="1 2">
    <name type="scientific">Paenibacillus polymyxa</name>
    <name type="common">Bacillus polymyxa</name>
    <dbReference type="NCBI Taxonomy" id="1406"/>
    <lineage>
        <taxon>Bacteria</taxon>
        <taxon>Bacillati</taxon>
        <taxon>Bacillota</taxon>
        <taxon>Bacilli</taxon>
        <taxon>Bacillales</taxon>
        <taxon>Paenibacillaceae</taxon>
        <taxon>Paenibacillus</taxon>
    </lineage>
</organism>
<evidence type="ECO:0000313" key="2">
    <source>
        <dbReference type="Proteomes" id="UP000254400"/>
    </source>
</evidence>
<proteinExistence type="predicted"/>
<dbReference type="Proteomes" id="UP000254400">
    <property type="component" value="Unassembled WGS sequence"/>
</dbReference>
<name>A0A378XZT2_PAEPO</name>
<dbReference type="RefSeq" id="WP_013371320.1">
    <property type="nucleotide sequence ID" value="NZ_JAUHLR010000002.1"/>
</dbReference>
<reference evidence="1 2" key="1">
    <citation type="submission" date="2018-06" db="EMBL/GenBank/DDBJ databases">
        <authorList>
            <consortium name="Pathogen Informatics"/>
            <person name="Doyle S."/>
        </authorList>
    </citation>
    <scope>NUCLEOTIDE SEQUENCE [LARGE SCALE GENOMIC DNA]</scope>
    <source>
        <strain evidence="1 2">NCTC10343</strain>
    </source>
</reference>
<dbReference type="EMBL" id="UGSC01000001">
    <property type="protein sequence ID" value="SUA69801.1"/>
    <property type="molecule type" value="Genomic_DNA"/>
</dbReference>
<sequence>MELGKQILKLFNHQGIVLENKNIYALGRFDKISSLGMIQKIY</sequence>
<gene>
    <name evidence="1" type="ORF">NCTC10343_02667</name>
</gene>
<protein>
    <submittedName>
        <fullName evidence="1">Uncharacterized protein</fullName>
    </submittedName>
</protein>